<evidence type="ECO:0000313" key="4">
    <source>
        <dbReference type="EMBL" id="GIY19313.1"/>
    </source>
</evidence>
<feature type="domain" description="Chromodomain-helicase-DNA-binding protein 6-9 tri-helical" evidence="3">
    <location>
        <begin position="265"/>
        <end position="368"/>
    </location>
</feature>
<feature type="coiled-coil region" evidence="1">
    <location>
        <begin position="247"/>
        <end position="286"/>
    </location>
</feature>
<dbReference type="PANTHER" id="PTHR46850:SF1">
    <property type="entry name" value="CHROMODOMAIN-HELICASE-DNA-BINDING PROTEIN 9"/>
    <property type="match status" value="1"/>
</dbReference>
<dbReference type="Proteomes" id="UP001054945">
    <property type="component" value="Unassembled WGS sequence"/>
</dbReference>
<proteinExistence type="predicted"/>
<evidence type="ECO:0000259" key="3">
    <source>
        <dbReference type="Pfam" id="PF23078"/>
    </source>
</evidence>
<sequence>MTESKESTRIIQGRVKLMLLKLPFSCNQSLKLLLNRDSVFDGYSAHDQGLSAPVPRGRKGKKIKKETKTIDQIIEECEWTKEEVSNPDSLLNDEIYKRHLNRHSNKVLLRVRLLYYLRHEIIGDLHDQVFSGKHASEIPLYVPPADGEPPTPWWDVELDKSLLLGIYKHGFERNNTTEDDIEDSSIQKDKDEEMEPLSPSSEHEPPKTVLNNYLTPQTHGFEMGVIHFPSVTDVNTRVRRLVTAFQRNNKKLEIRNAQKARKIERREKFEAAIRERELKKRELQQRKWSRREEADFYRTISSFGVEYNDETKEYNWSRFRGIARLERKYDETLAEYYKCFYAMCKRVCGRELTEEEEQLSMNVEPISEERASRCLQRVELLNKIREEILCHPELDERLKLCQPSMDLPDWHGLSRMDYHLLHDPNLSFKDVLKNFPNAKTIGSMLSTPTGCSSPLNIYHVEDSTVLKDESIRKLKEELPISTDEFNVKKKNQN</sequence>
<dbReference type="InterPro" id="IPR051493">
    <property type="entry name" value="CHD"/>
</dbReference>
<dbReference type="AlphaFoldDB" id="A0AAV4RAH8"/>
<keyword evidence="5" id="KW-1185">Reference proteome</keyword>
<dbReference type="Gene3D" id="1.10.10.60">
    <property type="entry name" value="Homeodomain-like"/>
    <property type="match status" value="1"/>
</dbReference>
<keyword evidence="1" id="KW-0175">Coiled coil</keyword>
<evidence type="ECO:0000256" key="2">
    <source>
        <dbReference type="SAM" id="MobiDB-lite"/>
    </source>
</evidence>
<name>A0AAV4RAH8_CAEEX</name>
<gene>
    <name evidence="4" type="primary">CHD7</name>
    <name evidence="4" type="ORF">CEXT_575011</name>
</gene>
<protein>
    <submittedName>
        <fullName evidence="4">Chromodomain-helicase-DNA-binding protein 7</fullName>
    </submittedName>
</protein>
<evidence type="ECO:0000256" key="1">
    <source>
        <dbReference type="SAM" id="Coils"/>
    </source>
</evidence>
<dbReference type="PANTHER" id="PTHR46850">
    <property type="entry name" value="CHROMODOMAIN-HELICASE-DNA-BINDING PROTEIN 9"/>
    <property type="match status" value="1"/>
</dbReference>
<organism evidence="4 5">
    <name type="scientific">Caerostris extrusa</name>
    <name type="common">Bark spider</name>
    <name type="synonym">Caerostris bankana</name>
    <dbReference type="NCBI Taxonomy" id="172846"/>
    <lineage>
        <taxon>Eukaryota</taxon>
        <taxon>Metazoa</taxon>
        <taxon>Ecdysozoa</taxon>
        <taxon>Arthropoda</taxon>
        <taxon>Chelicerata</taxon>
        <taxon>Arachnida</taxon>
        <taxon>Araneae</taxon>
        <taxon>Araneomorphae</taxon>
        <taxon>Entelegynae</taxon>
        <taxon>Araneoidea</taxon>
        <taxon>Araneidae</taxon>
        <taxon>Caerostris</taxon>
    </lineage>
</organism>
<dbReference type="EMBL" id="BPLR01007738">
    <property type="protein sequence ID" value="GIY19313.1"/>
    <property type="molecule type" value="Genomic_DNA"/>
</dbReference>
<accession>A0AAV4RAH8</accession>
<comment type="caution">
    <text evidence="4">The sequence shown here is derived from an EMBL/GenBank/DDBJ whole genome shotgun (WGS) entry which is preliminary data.</text>
</comment>
<dbReference type="Pfam" id="PF23078">
    <property type="entry name" value="HTH_CHD6-9"/>
    <property type="match status" value="1"/>
</dbReference>
<dbReference type="InterPro" id="IPR056342">
    <property type="entry name" value="HTH_CHD6-9"/>
</dbReference>
<reference evidence="4 5" key="1">
    <citation type="submission" date="2021-06" db="EMBL/GenBank/DDBJ databases">
        <title>Caerostris extrusa draft genome.</title>
        <authorList>
            <person name="Kono N."/>
            <person name="Arakawa K."/>
        </authorList>
    </citation>
    <scope>NUCLEOTIDE SEQUENCE [LARGE SCALE GENOMIC DNA]</scope>
</reference>
<evidence type="ECO:0000313" key="5">
    <source>
        <dbReference type="Proteomes" id="UP001054945"/>
    </source>
</evidence>
<feature type="region of interest" description="Disordered" evidence="2">
    <location>
        <begin position="175"/>
        <end position="208"/>
    </location>
</feature>